<dbReference type="Proteomes" id="UP001163823">
    <property type="component" value="Chromosome 5"/>
</dbReference>
<sequence>MEAIEELVQLSESMLQATTVLADEDVDETCTSSSSTFLNVVALGNVGAGKSAALNSLIGHLVFVSHSIQWKYQIVQDELVRLGEQMVNSSESTRALALKLCREFEDKFLQHITVGEAVVLCQVEKAKEDMLNQLYSSVSAQSTARIEELLMENRNVKRRRERIQKQCLPSFKTQ</sequence>
<dbReference type="AlphaFoldDB" id="A0AAD7M2Q5"/>
<proteinExistence type="predicted"/>
<organism evidence="2 3">
    <name type="scientific">Quillaja saponaria</name>
    <name type="common">Soap bark tree</name>
    <dbReference type="NCBI Taxonomy" id="32244"/>
    <lineage>
        <taxon>Eukaryota</taxon>
        <taxon>Viridiplantae</taxon>
        <taxon>Streptophyta</taxon>
        <taxon>Embryophyta</taxon>
        <taxon>Tracheophyta</taxon>
        <taxon>Spermatophyta</taxon>
        <taxon>Magnoliopsida</taxon>
        <taxon>eudicotyledons</taxon>
        <taxon>Gunneridae</taxon>
        <taxon>Pentapetalae</taxon>
        <taxon>rosids</taxon>
        <taxon>fabids</taxon>
        <taxon>Fabales</taxon>
        <taxon>Quillajaceae</taxon>
        <taxon>Quillaja</taxon>
    </lineage>
</organism>
<reference evidence="2" key="1">
    <citation type="journal article" date="2023" name="Science">
        <title>Elucidation of the pathway for biosynthesis of saponin adjuvants from the soapbark tree.</title>
        <authorList>
            <person name="Reed J."/>
            <person name="Orme A."/>
            <person name="El-Demerdash A."/>
            <person name="Owen C."/>
            <person name="Martin L.B.B."/>
            <person name="Misra R.C."/>
            <person name="Kikuchi S."/>
            <person name="Rejzek M."/>
            <person name="Martin A.C."/>
            <person name="Harkess A."/>
            <person name="Leebens-Mack J."/>
            <person name="Louveau T."/>
            <person name="Stephenson M.J."/>
            <person name="Osbourn A."/>
        </authorList>
    </citation>
    <scope>NUCLEOTIDE SEQUENCE</scope>
    <source>
        <strain evidence="2">S10</strain>
    </source>
</reference>
<evidence type="ECO:0000259" key="1">
    <source>
        <dbReference type="Pfam" id="PF02212"/>
    </source>
</evidence>
<dbReference type="KEGG" id="qsa:O6P43_012131"/>
<comment type="caution">
    <text evidence="2">The sequence shown here is derived from an EMBL/GenBank/DDBJ whole genome shotgun (WGS) entry which is preliminary data.</text>
</comment>
<dbReference type="Gene3D" id="3.40.50.300">
    <property type="entry name" value="P-loop containing nucleotide triphosphate hydrolases"/>
    <property type="match status" value="1"/>
</dbReference>
<accession>A0AAD7M2Q5</accession>
<feature type="domain" description="Dynamin GTPase effector" evidence="1">
    <location>
        <begin position="114"/>
        <end position="166"/>
    </location>
</feature>
<keyword evidence="3" id="KW-1185">Reference proteome</keyword>
<gene>
    <name evidence="2" type="ORF">O6P43_012131</name>
</gene>
<name>A0AAD7M2Q5_QUISA</name>
<dbReference type="InterPro" id="IPR027417">
    <property type="entry name" value="P-loop_NTPase"/>
</dbReference>
<protein>
    <submittedName>
        <fullName evidence="2">Dynamin-like</fullName>
    </submittedName>
</protein>
<evidence type="ECO:0000313" key="3">
    <source>
        <dbReference type="Proteomes" id="UP001163823"/>
    </source>
</evidence>
<dbReference type="Pfam" id="PF02212">
    <property type="entry name" value="GED"/>
    <property type="match status" value="1"/>
</dbReference>
<dbReference type="EMBL" id="JARAOO010000005">
    <property type="protein sequence ID" value="KAJ7967951.1"/>
    <property type="molecule type" value="Genomic_DNA"/>
</dbReference>
<evidence type="ECO:0000313" key="2">
    <source>
        <dbReference type="EMBL" id="KAJ7967951.1"/>
    </source>
</evidence>
<dbReference type="InterPro" id="IPR003130">
    <property type="entry name" value="GED"/>
</dbReference>
<dbReference type="GO" id="GO:0003924">
    <property type="term" value="F:GTPase activity"/>
    <property type="evidence" value="ECO:0007669"/>
    <property type="project" value="InterPro"/>
</dbReference>
<dbReference type="GO" id="GO:0005525">
    <property type="term" value="F:GTP binding"/>
    <property type="evidence" value="ECO:0007669"/>
    <property type="project" value="InterPro"/>
</dbReference>